<accession>A0A423ULL8</accession>
<organism evidence="2 3">
    <name type="scientific">Gordonibacter urolithinfaciens</name>
    <dbReference type="NCBI Taxonomy" id="1335613"/>
    <lineage>
        <taxon>Bacteria</taxon>
        <taxon>Bacillati</taxon>
        <taxon>Actinomycetota</taxon>
        <taxon>Coriobacteriia</taxon>
        <taxon>Eggerthellales</taxon>
        <taxon>Eggerthellaceae</taxon>
        <taxon>Gordonibacter</taxon>
    </lineage>
</organism>
<dbReference type="Proteomes" id="UP000285258">
    <property type="component" value="Unassembled WGS sequence"/>
</dbReference>
<dbReference type="Proteomes" id="UP000462865">
    <property type="component" value="Unassembled WGS sequence"/>
</dbReference>
<evidence type="ECO:0000313" key="3">
    <source>
        <dbReference type="Proteomes" id="UP000285258"/>
    </source>
</evidence>
<protein>
    <recommendedName>
        <fullName evidence="5">YolD-like family protein</fullName>
    </recommendedName>
</protein>
<dbReference type="EMBL" id="WKZA01000010">
    <property type="protein sequence ID" value="MSA94216.1"/>
    <property type="molecule type" value="Genomic_DNA"/>
</dbReference>
<proteinExistence type="predicted"/>
<name>A0A423ULL8_9ACTN</name>
<dbReference type="AlphaFoldDB" id="A0A423ULL8"/>
<reference evidence="3" key="1">
    <citation type="submission" date="2018-05" db="EMBL/GenBank/DDBJ databases">
        <title>Genome Sequencing of selected type strains of the family Eggerthellaceae.</title>
        <authorList>
            <person name="Danylec N."/>
            <person name="Stoll D.A."/>
            <person name="Doetsch A."/>
            <person name="Huch M."/>
        </authorList>
    </citation>
    <scope>NUCLEOTIDE SEQUENCE [LARGE SCALE GENOMIC DNA]</scope>
    <source>
        <strain evidence="3">DSM 27213</strain>
    </source>
</reference>
<reference evidence="2" key="2">
    <citation type="journal article" date="2019" name="Int. J. Syst. Evol. Microbiol.">
        <title>Gordonibacter faecihominis is a later heterotypic synonym of Gordonibacter urolithinfaciens.</title>
        <authorList>
            <person name="Danylec N."/>
            <person name="Stoll D.A."/>
            <person name="Huch M."/>
        </authorList>
    </citation>
    <scope>NUCLEOTIDE SEQUENCE</scope>
    <source>
        <strain evidence="2">DSM 27213</strain>
    </source>
</reference>
<evidence type="ECO:0000313" key="1">
    <source>
        <dbReference type="EMBL" id="MSA94216.1"/>
    </source>
</evidence>
<dbReference type="EMBL" id="QIBW01000004">
    <property type="protein sequence ID" value="ROT90757.1"/>
    <property type="molecule type" value="Genomic_DNA"/>
</dbReference>
<sequence length="119" mass="13777">MPERRPRADRAQQFMPFAALKGYYDLIRERERVVEPKRELTDEQALELSQRLARMERRTMASVVHYDGEAYVTTHGLVSDIDLAARTVTIVRTRIAFEDIWEIVAEERDPSAELGGEGR</sequence>
<dbReference type="RefSeq" id="WP_096227093.1">
    <property type="nucleotide sequence ID" value="NZ_CP168029.1"/>
</dbReference>
<reference evidence="2" key="3">
    <citation type="journal article" date="2019" name="Microbiol. Resour. Announc.">
        <title>Draft Genome Sequences of Type Strains of Gordonibacter faecihominis, Paraeggerthella hongkongensis, Parvibacter caecicola,Slackia equolifaciens, Slackia faecicanis, and Slackia isoflavoniconvertens.</title>
        <authorList>
            <person name="Danylec N."/>
            <person name="Stoll D.A."/>
            <person name="Dotsch A."/>
            <person name="Huch M."/>
        </authorList>
    </citation>
    <scope>NUCLEOTIDE SEQUENCE</scope>
    <source>
        <strain evidence="2">DSM 27213</strain>
    </source>
</reference>
<gene>
    <name evidence="2" type="ORF">DMP12_04455</name>
    <name evidence="1" type="ORF">GKG38_03905</name>
</gene>
<evidence type="ECO:0000313" key="4">
    <source>
        <dbReference type="Proteomes" id="UP000462865"/>
    </source>
</evidence>
<evidence type="ECO:0000313" key="2">
    <source>
        <dbReference type="EMBL" id="ROT90757.1"/>
    </source>
</evidence>
<reference evidence="1 4" key="4">
    <citation type="journal article" date="2019" name="Nat. Med.">
        <title>A library of human gut bacterial isolates paired with longitudinal multiomics data enables mechanistic microbiome research.</title>
        <authorList>
            <person name="Poyet M."/>
            <person name="Groussin M."/>
            <person name="Gibbons S.M."/>
            <person name="Avila-Pacheco J."/>
            <person name="Jiang X."/>
            <person name="Kearney S.M."/>
            <person name="Perrotta A.R."/>
            <person name="Berdy B."/>
            <person name="Zhao S."/>
            <person name="Lieberman T.D."/>
            <person name="Swanson P.K."/>
            <person name="Smith M."/>
            <person name="Roesemann S."/>
            <person name="Alexander J.E."/>
            <person name="Rich S.A."/>
            <person name="Livny J."/>
            <person name="Vlamakis H."/>
            <person name="Clish C."/>
            <person name="Bullock K."/>
            <person name="Deik A."/>
            <person name="Scott J."/>
            <person name="Pierce K.A."/>
            <person name="Xavier R.J."/>
            <person name="Alm E.J."/>
        </authorList>
    </citation>
    <scope>NUCLEOTIDE SEQUENCE [LARGE SCALE GENOMIC DNA]</scope>
    <source>
        <strain evidence="1 4">BIOML-A1</strain>
    </source>
</reference>
<comment type="caution">
    <text evidence="2">The sequence shown here is derived from an EMBL/GenBank/DDBJ whole genome shotgun (WGS) entry which is preliminary data.</text>
</comment>
<evidence type="ECO:0008006" key="5">
    <source>
        <dbReference type="Google" id="ProtNLM"/>
    </source>
</evidence>